<dbReference type="PROSITE" id="PS50089">
    <property type="entry name" value="ZF_RING_2"/>
    <property type="match status" value="1"/>
</dbReference>
<evidence type="ECO:0000313" key="3">
    <source>
        <dbReference type="EMBL" id="KAF7372486.1"/>
    </source>
</evidence>
<feature type="domain" description="RING-type" evidence="2">
    <location>
        <begin position="167"/>
        <end position="205"/>
    </location>
</feature>
<sequence length="250" mass="29016">MSELPSRKIRLFAERNKTNTLLICQGPPSTIIPTHVERTAAERQARLKIIMEQRAAIEEAVGYELMLAQIGVLKDITDWRAWQERCNRADREKVAFDERMRDRINVRCRAAHEEDLRIHGRPPCPAGIRIVHKGKREAHAVPLTEEELYLNNKRPTVFMFPMVQYVCSLCHNLLSHPVSYPCKHSNCYVCIRVSLETSWECPLCEKTLTKRPIRDKDVEREIATHYGDWDGSSISYDWAGLSFPWAQRFG</sequence>
<evidence type="ECO:0000259" key="2">
    <source>
        <dbReference type="PROSITE" id="PS50089"/>
    </source>
</evidence>
<dbReference type="GO" id="GO:0008270">
    <property type="term" value="F:zinc ion binding"/>
    <property type="evidence" value="ECO:0007669"/>
    <property type="project" value="UniProtKB-KW"/>
</dbReference>
<name>A0A8H6ZA12_9AGAR</name>
<keyword evidence="1" id="KW-0479">Metal-binding</keyword>
<comment type="caution">
    <text evidence="3">The sequence shown here is derived from an EMBL/GenBank/DDBJ whole genome shotgun (WGS) entry which is preliminary data.</text>
</comment>
<dbReference type="Gene3D" id="3.30.40.10">
    <property type="entry name" value="Zinc/RING finger domain, C3HC4 (zinc finger)"/>
    <property type="match status" value="1"/>
</dbReference>
<proteinExistence type="predicted"/>
<reference evidence="3" key="1">
    <citation type="submission" date="2020-05" db="EMBL/GenBank/DDBJ databases">
        <title>Mycena genomes resolve the evolution of fungal bioluminescence.</title>
        <authorList>
            <person name="Tsai I.J."/>
        </authorList>
    </citation>
    <scope>NUCLEOTIDE SEQUENCE</scope>
    <source>
        <strain evidence="3">CCC161011</strain>
    </source>
</reference>
<organism evidence="3 4">
    <name type="scientific">Mycena venus</name>
    <dbReference type="NCBI Taxonomy" id="2733690"/>
    <lineage>
        <taxon>Eukaryota</taxon>
        <taxon>Fungi</taxon>
        <taxon>Dikarya</taxon>
        <taxon>Basidiomycota</taxon>
        <taxon>Agaricomycotina</taxon>
        <taxon>Agaricomycetes</taxon>
        <taxon>Agaricomycetidae</taxon>
        <taxon>Agaricales</taxon>
        <taxon>Marasmiineae</taxon>
        <taxon>Mycenaceae</taxon>
        <taxon>Mycena</taxon>
    </lineage>
</organism>
<dbReference type="InterPro" id="IPR001841">
    <property type="entry name" value="Znf_RING"/>
</dbReference>
<dbReference type="OrthoDB" id="2883209at2759"/>
<dbReference type="Pfam" id="PF13923">
    <property type="entry name" value="zf-C3HC4_2"/>
    <property type="match status" value="1"/>
</dbReference>
<dbReference type="AlphaFoldDB" id="A0A8H6ZA12"/>
<dbReference type="SUPFAM" id="SSF57850">
    <property type="entry name" value="RING/U-box"/>
    <property type="match status" value="1"/>
</dbReference>
<dbReference type="InterPro" id="IPR013083">
    <property type="entry name" value="Znf_RING/FYVE/PHD"/>
</dbReference>
<accession>A0A8H6ZA12</accession>
<keyword evidence="1" id="KW-0862">Zinc</keyword>
<dbReference type="Proteomes" id="UP000620124">
    <property type="component" value="Unassembled WGS sequence"/>
</dbReference>
<keyword evidence="4" id="KW-1185">Reference proteome</keyword>
<dbReference type="SMART" id="SM00184">
    <property type="entry name" value="RING"/>
    <property type="match status" value="1"/>
</dbReference>
<evidence type="ECO:0000313" key="4">
    <source>
        <dbReference type="Proteomes" id="UP000620124"/>
    </source>
</evidence>
<dbReference type="EMBL" id="JACAZI010000001">
    <property type="protein sequence ID" value="KAF7372486.1"/>
    <property type="molecule type" value="Genomic_DNA"/>
</dbReference>
<protein>
    <submittedName>
        <fullName evidence="3">E3 ubiquitin-protein ligase TRIM39-like</fullName>
    </submittedName>
</protein>
<evidence type="ECO:0000256" key="1">
    <source>
        <dbReference type="PROSITE-ProRule" id="PRU00175"/>
    </source>
</evidence>
<keyword evidence="1" id="KW-0863">Zinc-finger</keyword>
<gene>
    <name evidence="3" type="ORF">MVEN_00110300</name>
</gene>